<proteinExistence type="predicted"/>
<sequence length="1679" mass="190561">MVNRRGGKKGRGRPRKDASSQMQESPLANLCSTFSCDEGLVHEQVCEGVVLEDSPAHDPGQVPLCRGTHEDNLNWATLSDLDKEDNPFGFVSSTCMDAMGVTIGDSQGISSLQVEVGNSKASIAIDVLEDSSGEAGHLDLGLDDSDQAGTTNNFTAEPEQSWRALFLDEQRTGAKLEYHAPLKVEGKVVVKPPQKAVDEGIAKWESSLVGQFLEKSLPFWLVKRTVDALWGQFGKVDTFSLDNGLFLFKFVDIQSRDSVFESRIWHIANKPLILRKWKPGLQPMDLSLKEIPIWIKILHLPIEYWNPTCLSYVASGVGKPLYADANTESNSRLGFARVFVEVDIDTQFPEEIEVDMGNGQSFVVGIEYPWIPVKCKKCSVFGHLTRECGALGDPGHGTKIKKQWKPKQQLGTTRIVLTEQPPSEETEVISSPSNGFSNLTVQQVIEEALKSSSKLKYQSKRKGGLKGVGEGFKGRDNPPPIPLYEVRKQINSCKANLVCLVETRIKDCNFTTIKDRFLPGWGCETCFSDQQLCRIWLLWKTNCYQVTVISRSAQCLHCWVQMIDMQCTFFTTFIYASNDGMNRRALWSDLEAFQNNIGDSPWLLAGDFNVIKDPSEKLGNMILNSYEQEFLACTESIGVEDHPAVGCYYTWTNRREDGVFVMKKLDRVLVNHQWLHLFPQCIVHFLPPGVSDHSMAYISIGERQDFGPKPFKFFNVWTEHNDFLTWIEDAWSADVTGSHMFRLYSKLKAVKAKLKRVNKDLYGCISQKVLIARQKLESVQMRLLQKHGEVELRNTEQIYLHEFSAIQKAEEAFMKQKARNIWLNLGDQNSRFFHCQVKVRQARNAIKCLFDAEGNRLDTPDQIKEEVISFYQKLLGVSNAENEGEMITTVSTLMDSTISDNTKVLLAKEVTEEEIKSSMFSLGSEKAPGPDGFTACFFKKAWPIVGSDVCKAIQSFFQSGSLLKEVNSTIITLVPKVHNPSSITEFRPIACCNVLYKCITKILANRFRNCLGDLISSNQTAFVKGRVISENILLAQELVKGYHKNKGKARCAIKVDLKKAYDSVEWNFILMSLLAVGCPANFVNWIRECITTPRFSIALNGSLVGYFKGGKGLRQGDPLSPYLFVMAMEVFTKLLSARVRAYPQFQFHPHCKNQHITHLCFADDLMLFVAADIPSIKLIKVALEDFRLLSGLSVNQSKSEVFCAAVSAGLQTQILSTLQFRSGRLPVRYLGMPLIAGKLSYADCKPLIDKITSRISSWSVKLLSFSGRLQLIQSVLNSIQMFWSSIFILPKKVVKAIEQRFNQFLWKGQEGGKGGIKVSWDQVCLPKQEGGLGLKKVEDWNKAAVMKHIWNLFTQAGSLWVAWIHSELLKGRSFWTVKIPQDCSWGWRKLLKLRADARSLLSFEVGDGKNIFLWHDCWHPNGTLYQKYGHRIVYDAASSLNAKVSSILQNKEWCWRPARSEDLVDIQSKLSLVQIKDSDKAIWLLNSSGKFNCADTWQHLRGKQAEVQWWKLIWFNKAIPRHGFIGWLTMKNRLATKDRLIQWGICVDPVCLFCRHMLEDRDHLFFKCPFTKRIWDHIMALCLVSDAIDDWNMLVAWGTQHLQGKSFRSSLCKVAWWAAVYHIWLQRNVRVHGGKIKTEEQIVQDICRDVKARLDSFRVNNSILNRMLCNNWKFHLCPM</sequence>
<dbReference type="EMBL" id="OIVN01003169">
    <property type="protein sequence ID" value="SPD09267.1"/>
    <property type="molecule type" value="Genomic_DNA"/>
</dbReference>
<feature type="compositionally biased region" description="Basic residues" evidence="1">
    <location>
        <begin position="1"/>
        <end position="14"/>
    </location>
</feature>
<dbReference type="PROSITE" id="PS50878">
    <property type="entry name" value="RT_POL"/>
    <property type="match status" value="1"/>
</dbReference>
<feature type="region of interest" description="Disordered" evidence="1">
    <location>
        <begin position="1"/>
        <end position="24"/>
    </location>
</feature>
<dbReference type="InterPro" id="IPR036691">
    <property type="entry name" value="Endo/exonu/phosph_ase_sf"/>
</dbReference>
<dbReference type="Pfam" id="PF14111">
    <property type="entry name" value="DUF4283"/>
    <property type="match status" value="1"/>
</dbReference>
<dbReference type="InterPro" id="IPR025558">
    <property type="entry name" value="DUF4283"/>
</dbReference>
<dbReference type="InterPro" id="IPR000477">
    <property type="entry name" value="RT_dom"/>
</dbReference>
<organism evidence="3">
    <name type="scientific">Fagus sylvatica</name>
    <name type="common">Beechnut</name>
    <dbReference type="NCBI Taxonomy" id="28930"/>
    <lineage>
        <taxon>Eukaryota</taxon>
        <taxon>Viridiplantae</taxon>
        <taxon>Streptophyta</taxon>
        <taxon>Embryophyta</taxon>
        <taxon>Tracheophyta</taxon>
        <taxon>Spermatophyta</taxon>
        <taxon>Magnoliopsida</taxon>
        <taxon>eudicotyledons</taxon>
        <taxon>Gunneridae</taxon>
        <taxon>Pentapetalae</taxon>
        <taxon>rosids</taxon>
        <taxon>fabids</taxon>
        <taxon>Fagales</taxon>
        <taxon>Fagaceae</taxon>
        <taxon>Fagus</taxon>
    </lineage>
</organism>
<dbReference type="PANTHER" id="PTHR33116">
    <property type="entry name" value="REVERSE TRANSCRIPTASE ZINC-BINDING DOMAIN-CONTAINING PROTEIN-RELATED-RELATED"/>
    <property type="match status" value="1"/>
</dbReference>
<evidence type="ECO:0000259" key="2">
    <source>
        <dbReference type="PROSITE" id="PS50878"/>
    </source>
</evidence>
<evidence type="ECO:0000256" key="1">
    <source>
        <dbReference type="SAM" id="MobiDB-lite"/>
    </source>
</evidence>
<feature type="domain" description="Reverse transcriptase" evidence="2">
    <location>
        <begin position="955"/>
        <end position="1234"/>
    </location>
</feature>
<reference evidence="3" key="1">
    <citation type="submission" date="2018-02" db="EMBL/GenBank/DDBJ databases">
        <authorList>
            <person name="Cohen D.B."/>
            <person name="Kent A.D."/>
        </authorList>
    </citation>
    <scope>NUCLEOTIDE SEQUENCE</scope>
</reference>
<dbReference type="InterPro" id="IPR026960">
    <property type="entry name" value="RVT-Znf"/>
</dbReference>
<dbReference type="Pfam" id="PF00078">
    <property type="entry name" value="RVT_1"/>
    <property type="match status" value="1"/>
</dbReference>
<dbReference type="InterPro" id="IPR043502">
    <property type="entry name" value="DNA/RNA_pol_sf"/>
</dbReference>
<dbReference type="PANTHER" id="PTHR33116:SF76">
    <property type="entry name" value="DUF4283 DOMAIN-CONTAINING PROTEIN"/>
    <property type="match status" value="1"/>
</dbReference>
<dbReference type="Pfam" id="PF13966">
    <property type="entry name" value="zf-RVT"/>
    <property type="match status" value="1"/>
</dbReference>
<name>A0A2N9H447_FAGSY</name>
<dbReference type="SUPFAM" id="SSF56219">
    <property type="entry name" value="DNase I-like"/>
    <property type="match status" value="1"/>
</dbReference>
<dbReference type="Gene3D" id="3.60.10.10">
    <property type="entry name" value="Endonuclease/exonuclease/phosphatase"/>
    <property type="match status" value="1"/>
</dbReference>
<protein>
    <recommendedName>
        <fullName evidence="2">Reverse transcriptase domain-containing protein</fullName>
    </recommendedName>
</protein>
<evidence type="ECO:0000313" key="3">
    <source>
        <dbReference type="EMBL" id="SPD09267.1"/>
    </source>
</evidence>
<gene>
    <name evidence="3" type="ORF">FSB_LOCUS37149</name>
</gene>
<dbReference type="SUPFAM" id="SSF56672">
    <property type="entry name" value="DNA/RNA polymerases"/>
    <property type="match status" value="1"/>
</dbReference>
<accession>A0A2N9H447</accession>
<dbReference type="CDD" id="cd01650">
    <property type="entry name" value="RT_nLTR_like"/>
    <property type="match status" value="1"/>
</dbReference>